<name>A0A5C5UUD7_9PLAN</name>
<dbReference type="OrthoDB" id="291986at2"/>
<protein>
    <submittedName>
        <fullName evidence="3">TadE-like protein</fullName>
    </submittedName>
</protein>
<evidence type="ECO:0000313" key="4">
    <source>
        <dbReference type="Proteomes" id="UP000317243"/>
    </source>
</evidence>
<evidence type="ECO:0000259" key="2">
    <source>
        <dbReference type="Pfam" id="PF07811"/>
    </source>
</evidence>
<reference evidence="3 4" key="1">
    <citation type="submission" date="2019-02" db="EMBL/GenBank/DDBJ databases">
        <title>Deep-cultivation of Planctomycetes and their phenomic and genomic characterization uncovers novel biology.</title>
        <authorList>
            <person name="Wiegand S."/>
            <person name="Jogler M."/>
            <person name="Boedeker C."/>
            <person name="Pinto D."/>
            <person name="Vollmers J."/>
            <person name="Rivas-Marin E."/>
            <person name="Kohn T."/>
            <person name="Peeters S.H."/>
            <person name="Heuer A."/>
            <person name="Rast P."/>
            <person name="Oberbeckmann S."/>
            <person name="Bunk B."/>
            <person name="Jeske O."/>
            <person name="Meyerdierks A."/>
            <person name="Storesund J.E."/>
            <person name="Kallscheuer N."/>
            <person name="Luecker S."/>
            <person name="Lage O.M."/>
            <person name="Pohl T."/>
            <person name="Merkel B.J."/>
            <person name="Hornburger P."/>
            <person name="Mueller R.-W."/>
            <person name="Bruemmer F."/>
            <person name="Labrenz M."/>
            <person name="Spormann A.M."/>
            <person name="Op Den Camp H."/>
            <person name="Overmann J."/>
            <person name="Amann R."/>
            <person name="Jetten M.S.M."/>
            <person name="Mascher T."/>
            <person name="Medema M.H."/>
            <person name="Devos D.P."/>
            <person name="Kaster A.-K."/>
            <person name="Ovreas L."/>
            <person name="Rohde M."/>
            <person name="Galperin M.Y."/>
            <person name="Jogler C."/>
        </authorList>
    </citation>
    <scope>NUCLEOTIDE SEQUENCE [LARGE SCALE GENOMIC DNA]</scope>
    <source>
        <strain evidence="3 4">KOR42</strain>
    </source>
</reference>
<comment type="caution">
    <text evidence="3">The sequence shown here is derived from an EMBL/GenBank/DDBJ whole genome shotgun (WGS) entry which is preliminary data.</text>
</comment>
<dbReference type="AlphaFoldDB" id="A0A5C5UUD7"/>
<keyword evidence="1" id="KW-0812">Transmembrane</keyword>
<dbReference type="InterPro" id="IPR012495">
    <property type="entry name" value="TadE-like_dom"/>
</dbReference>
<keyword evidence="1" id="KW-0472">Membrane</keyword>
<sequence>MRTCLLKTNSGHQRSGAAAVEFAIVLPIILTFLLGCVDYGRALHWSIAVSNAADIGTYYAATHRVSPITVQDWEEKIRTIVIEELDDHPQFSADDLNIQIASVTEVDGNLLVTVSAAYQFRTIVSWPTIPNTIPLKATVTYRQFQ</sequence>
<dbReference type="Proteomes" id="UP000317243">
    <property type="component" value="Unassembled WGS sequence"/>
</dbReference>
<dbReference type="EMBL" id="SIHI01000144">
    <property type="protein sequence ID" value="TWT29140.1"/>
    <property type="molecule type" value="Genomic_DNA"/>
</dbReference>
<dbReference type="Pfam" id="PF07811">
    <property type="entry name" value="TadE"/>
    <property type="match status" value="1"/>
</dbReference>
<evidence type="ECO:0000256" key="1">
    <source>
        <dbReference type="SAM" id="Phobius"/>
    </source>
</evidence>
<accession>A0A5C5UUD7</accession>
<dbReference type="RefSeq" id="WP_146512752.1">
    <property type="nucleotide sequence ID" value="NZ_SIHI01000144.1"/>
</dbReference>
<feature type="transmembrane region" description="Helical" evidence="1">
    <location>
        <begin position="16"/>
        <end position="37"/>
    </location>
</feature>
<evidence type="ECO:0000313" key="3">
    <source>
        <dbReference type="EMBL" id="TWT29140.1"/>
    </source>
</evidence>
<feature type="domain" description="TadE-like" evidence="2">
    <location>
        <begin position="16"/>
        <end position="56"/>
    </location>
</feature>
<keyword evidence="4" id="KW-1185">Reference proteome</keyword>
<organism evidence="3 4">
    <name type="scientific">Thalassoglobus neptunius</name>
    <dbReference type="NCBI Taxonomy" id="1938619"/>
    <lineage>
        <taxon>Bacteria</taxon>
        <taxon>Pseudomonadati</taxon>
        <taxon>Planctomycetota</taxon>
        <taxon>Planctomycetia</taxon>
        <taxon>Planctomycetales</taxon>
        <taxon>Planctomycetaceae</taxon>
        <taxon>Thalassoglobus</taxon>
    </lineage>
</organism>
<proteinExistence type="predicted"/>
<keyword evidence="1" id="KW-1133">Transmembrane helix</keyword>
<gene>
    <name evidence="3" type="ORF">KOR42_55720</name>
</gene>